<accession>A0A3B0ZHN7</accession>
<reference evidence="4" key="1">
    <citation type="submission" date="2018-06" db="EMBL/GenBank/DDBJ databases">
        <authorList>
            <person name="Zhirakovskaya E."/>
        </authorList>
    </citation>
    <scope>NUCLEOTIDE SEQUENCE</scope>
</reference>
<protein>
    <recommendedName>
        <fullName evidence="3">Nitroreductase domain-containing protein</fullName>
    </recommendedName>
</protein>
<keyword evidence="2" id="KW-0560">Oxidoreductase</keyword>
<name>A0A3B0ZHN7_9ZZZZ</name>
<dbReference type="InterPro" id="IPR000415">
    <property type="entry name" value="Nitroreductase-like"/>
</dbReference>
<gene>
    <name evidence="4" type="ORF">MNBD_GAMMA16-1255</name>
</gene>
<dbReference type="EMBL" id="UOFO01000130">
    <property type="protein sequence ID" value="VAW87743.1"/>
    <property type="molecule type" value="Genomic_DNA"/>
</dbReference>
<dbReference type="Pfam" id="PF00881">
    <property type="entry name" value="Nitroreductase"/>
    <property type="match status" value="1"/>
</dbReference>
<evidence type="ECO:0000313" key="4">
    <source>
        <dbReference type="EMBL" id="VAW87743.1"/>
    </source>
</evidence>
<dbReference type="PANTHER" id="PTHR43673">
    <property type="entry name" value="NAD(P)H NITROREDUCTASE YDGI-RELATED"/>
    <property type="match status" value="1"/>
</dbReference>
<dbReference type="Gene3D" id="3.40.109.10">
    <property type="entry name" value="NADH Oxidase"/>
    <property type="match status" value="1"/>
</dbReference>
<dbReference type="PANTHER" id="PTHR43673:SF10">
    <property type="entry name" value="NADH DEHYDROGENASE_NAD(P)H NITROREDUCTASE XCC3605-RELATED"/>
    <property type="match status" value="1"/>
</dbReference>
<comment type="similarity">
    <text evidence="1">Belongs to the nitroreductase family.</text>
</comment>
<dbReference type="AlphaFoldDB" id="A0A3B0ZHN7"/>
<evidence type="ECO:0000259" key="3">
    <source>
        <dbReference type="Pfam" id="PF00881"/>
    </source>
</evidence>
<proteinExistence type="inferred from homology"/>
<organism evidence="4">
    <name type="scientific">hydrothermal vent metagenome</name>
    <dbReference type="NCBI Taxonomy" id="652676"/>
    <lineage>
        <taxon>unclassified sequences</taxon>
        <taxon>metagenomes</taxon>
        <taxon>ecological metagenomes</taxon>
    </lineage>
</organism>
<dbReference type="CDD" id="cd02138">
    <property type="entry name" value="TdsD-like"/>
    <property type="match status" value="1"/>
</dbReference>
<dbReference type="InterPro" id="IPR029479">
    <property type="entry name" value="Nitroreductase"/>
</dbReference>
<dbReference type="SUPFAM" id="SSF55469">
    <property type="entry name" value="FMN-dependent nitroreductase-like"/>
    <property type="match status" value="1"/>
</dbReference>
<dbReference type="GO" id="GO:0016491">
    <property type="term" value="F:oxidoreductase activity"/>
    <property type="evidence" value="ECO:0007669"/>
    <property type="project" value="UniProtKB-KW"/>
</dbReference>
<evidence type="ECO:0000256" key="2">
    <source>
        <dbReference type="ARBA" id="ARBA00023002"/>
    </source>
</evidence>
<feature type="domain" description="Nitroreductase" evidence="3">
    <location>
        <begin position="64"/>
        <end position="156"/>
    </location>
</feature>
<evidence type="ECO:0000256" key="1">
    <source>
        <dbReference type="ARBA" id="ARBA00007118"/>
    </source>
</evidence>
<sequence length="189" mass="21774">MRISNNQKLDKLFIDRSSPYDFLSEPISEEDIETIFEAACWSPSCYNEQPWYFCYARQARELEKFRSTLVEANQAWANRAPLLIYIFSKKYFSQNGKLNRWAEFDTGAAWMALTFQANKLGLHTHAMGGFDADKAFEVTGIDRDRYDVICAVAVGKTSETSKDLKNRENLSLRKPMNEIVCESPRELIG</sequence>